<dbReference type="Proteomes" id="UP001497516">
    <property type="component" value="Chromosome 5"/>
</dbReference>
<dbReference type="AlphaFoldDB" id="A0AAV2EMV9"/>
<sequence length="66" mass="7682">MERQKEWGEWDVGASRWGEQDIDASMGSTDGQKEWGKGDENRNELLLRSWCLAFSACFFHIRESIT</sequence>
<protein>
    <submittedName>
        <fullName evidence="1">Uncharacterized protein</fullName>
    </submittedName>
</protein>
<evidence type="ECO:0000313" key="1">
    <source>
        <dbReference type="EMBL" id="CAL1387316.1"/>
    </source>
</evidence>
<dbReference type="EMBL" id="OZ034818">
    <property type="protein sequence ID" value="CAL1387316.1"/>
    <property type="molecule type" value="Genomic_DNA"/>
</dbReference>
<name>A0AAV2EMV9_9ROSI</name>
<organism evidence="1 2">
    <name type="scientific">Linum trigynum</name>
    <dbReference type="NCBI Taxonomy" id="586398"/>
    <lineage>
        <taxon>Eukaryota</taxon>
        <taxon>Viridiplantae</taxon>
        <taxon>Streptophyta</taxon>
        <taxon>Embryophyta</taxon>
        <taxon>Tracheophyta</taxon>
        <taxon>Spermatophyta</taxon>
        <taxon>Magnoliopsida</taxon>
        <taxon>eudicotyledons</taxon>
        <taxon>Gunneridae</taxon>
        <taxon>Pentapetalae</taxon>
        <taxon>rosids</taxon>
        <taxon>fabids</taxon>
        <taxon>Malpighiales</taxon>
        <taxon>Linaceae</taxon>
        <taxon>Linum</taxon>
    </lineage>
</organism>
<keyword evidence="2" id="KW-1185">Reference proteome</keyword>
<accession>A0AAV2EMV9</accession>
<evidence type="ECO:0000313" key="2">
    <source>
        <dbReference type="Proteomes" id="UP001497516"/>
    </source>
</evidence>
<reference evidence="1 2" key="1">
    <citation type="submission" date="2024-04" db="EMBL/GenBank/DDBJ databases">
        <authorList>
            <person name="Fracassetti M."/>
        </authorList>
    </citation>
    <scope>NUCLEOTIDE SEQUENCE [LARGE SCALE GENOMIC DNA]</scope>
</reference>
<gene>
    <name evidence="1" type="ORF">LTRI10_LOCUS28311</name>
</gene>
<proteinExistence type="predicted"/>